<dbReference type="EMBL" id="BDGG01000004">
    <property type="protein sequence ID" value="GAU97054.1"/>
    <property type="molecule type" value="Genomic_DNA"/>
</dbReference>
<dbReference type="AlphaFoldDB" id="A0A1D1V5S3"/>
<organism evidence="2 3">
    <name type="scientific">Ramazzottius varieornatus</name>
    <name type="common">Water bear</name>
    <name type="synonym">Tardigrade</name>
    <dbReference type="NCBI Taxonomy" id="947166"/>
    <lineage>
        <taxon>Eukaryota</taxon>
        <taxon>Metazoa</taxon>
        <taxon>Ecdysozoa</taxon>
        <taxon>Tardigrada</taxon>
        <taxon>Eutardigrada</taxon>
        <taxon>Parachela</taxon>
        <taxon>Hypsibioidea</taxon>
        <taxon>Ramazzottiidae</taxon>
        <taxon>Ramazzottius</taxon>
    </lineage>
</organism>
<accession>A0A1D1V5S3</accession>
<feature type="region of interest" description="Disordered" evidence="1">
    <location>
        <begin position="16"/>
        <end position="44"/>
    </location>
</feature>
<sequence>MERFVAALYTEEGSLSATRHHAPCQGQASLADPQPSRPVSPLGPPSLLPFLGLFT</sequence>
<reference evidence="2 3" key="1">
    <citation type="journal article" date="2016" name="Nat. Commun.">
        <title>Extremotolerant tardigrade genome and improved radiotolerance of human cultured cells by tardigrade-unique protein.</title>
        <authorList>
            <person name="Hashimoto T."/>
            <person name="Horikawa D.D."/>
            <person name="Saito Y."/>
            <person name="Kuwahara H."/>
            <person name="Kozuka-Hata H."/>
            <person name="Shin-I T."/>
            <person name="Minakuchi Y."/>
            <person name="Ohishi K."/>
            <person name="Motoyama A."/>
            <person name="Aizu T."/>
            <person name="Enomoto A."/>
            <person name="Kondo K."/>
            <person name="Tanaka S."/>
            <person name="Hara Y."/>
            <person name="Koshikawa S."/>
            <person name="Sagara H."/>
            <person name="Miura T."/>
            <person name="Yokobori S."/>
            <person name="Miyagawa K."/>
            <person name="Suzuki Y."/>
            <person name="Kubo T."/>
            <person name="Oyama M."/>
            <person name="Kohara Y."/>
            <person name="Fujiyama A."/>
            <person name="Arakawa K."/>
            <person name="Katayama T."/>
            <person name="Toyoda A."/>
            <person name="Kunieda T."/>
        </authorList>
    </citation>
    <scope>NUCLEOTIDE SEQUENCE [LARGE SCALE GENOMIC DNA]</scope>
    <source>
        <strain evidence="2 3">YOKOZUNA-1</strain>
    </source>
</reference>
<evidence type="ECO:0000313" key="2">
    <source>
        <dbReference type="EMBL" id="GAU97054.1"/>
    </source>
</evidence>
<feature type="compositionally biased region" description="Pro residues" evidence="1">
    <location>
        <begin position="35"/>
        <end position="44"/>
    </location>
</feature>
<keyword evidence="3" id="KW-1185">Reference proteome</keyword>
<name>A0A1D1V5S3_RAMVA</name>
<comment type="caution">
    <text evidence="2">The sequence shown here is derived from an EMBL/GenBank/DDBJ whole genome shotgun (WGS) entry which is preliminary data.</text>
</comment>
<gene>
    <name evidence="2" type="primary">RvY_08413-1</name>
    <name evidence="2" type="synonym">RvY_08413.1</name>
    <name evidence="2" type="ORF">RvY_08413</name>
</gene>
<proteinExistence type="predicted"/>
<evidence type="ECO:0000256" key="1">
    <source>
        <dbReference type="SAM" id="MobiDB-lite"/>
    </source>
</evidence>
<protein>
    <submittedName>
        <fullName evidence="2">Uncharacterized protein</fullName>
    </submittedName>
</protein>
<evidence type="ECO:0000313" key="3">
    <source>
        <dbReference type="Proteomes" id="UP000186922"/>
    </source>
</evidence>
<dbReference type="Proteomes" id="UP000186922">
    <property type="component" value="Unassembled WGS sequence"/>
</dbReference>